<dbReference type="PATRIC" id="fig|1053236.3.peg.6205"/>
<keyword evidence="1" id="KW-0812">Transmembrane</keyword>
<keyword evidence="1" id="KW-1133">Transmembrane helix</keyword>
<dbReference type="AlphaFoldDB" id="R8MDU6"/>
<name>R8MDU6_BACCX</name>
<evidence type="ECO:0000313" key="3">
    <source>
        <dbReference type="Proteomes" id="UP000014020"/>
    </source>
</evidence>
<protein>
    <submittedName>
        <fullName evidence="2">Uncharacterized protein</fullName>
    </submittedName>
</protein>
<dbReference type="Proteomes" id="UP000014020">
    <property type="component" value="Unassembled WGS sequence"/>
</dbReference>
<feature type="transmembrane region" description="Helical" evidence="1">
    <location>
        <begin position="35"/>
        <end position="56"/>
    </location>
</feature>
<keyword evidence="1" id="KW-0472">Membrane</keyword>
<dbReference type="EMBL" id="AHFE01000075">
    <property type="protein sequence ID" value="EOP32306.1"/>
    <property type="molecule type" value="Genomic_DNA"/>
</dbReference>
<gene>
    <name evidence="2" type="ORF">IK1_05842</name>
</gene>
<comment type="caution">
    <text evidence="2">The sequence shown here is derived from an EMBL/GenBank/DDBJ whole genome shotgun (WGS) entry which is preliminary data.</text>
</comment>
<reference evidence="3" key="1">
    <citation type="submission" date="2012-12" db="EMBL/GenBank/DDBJ databases">
        <title>The genome sequence of Bacillus cereus VD146.</title>
        <authorList>
            <consortium name="The Broad Institute Genome Sequencing Platform"/>
            <consortium name="The Broad Institute Genome Sequencing Center for Infectious Disease"/>
            <person name="Feldgarden M."/>
            <person name="Van der Auwera G.A."/>
            <person name="Mahillon J."/>
            <person name="Duprez V."/>
            <person name="Timmery S."/>
            <person name="Mattelet C."/>
            <person name="Dierick K."/>
            <person name="Sun M."/>
            <person name="Yu Z."/>
            <person name="Zhu L."/>
            <person name="Hu X."/>
            <person name="Shank E.B."/>
            <person name="Swiecicka I."/>
            <person name="Hansen B.M."/>
            <person name="Andrup L."/>
            <person name="Walker B."/>
            <person name="Young S.K."/>
            <person name="Zeng Q."/>
            <person name="Gargeya S."/>
            <person name="Fitzgerald M."/>
            <person name="Haas B."/>
            <person name="Abouelleil A."/>
            <person name="Alvarado L."/>
            <person name="Arachchi H.M."/>
            <person name="Berlin A.M."/>
            <person name="Chapman S.B."/>
            <person name="Dewar J."/>
            <person name="Goldberg J."/>
            <person name="Griggs A."/>
            <person name="Gujja S."/>
            <person name="Hansen M."/>
            <person name="Howarth C."/>
            <person name="Imamovic A."/>
            <person name="Larimer J."/>
            <person name="McCowan C."/>
            <person name="Murphy C."/>
            <person name="Neiman D."/>
            <person name="Pearson M."/>
            <person name="Priest M."/>
            <person name="Roberts A."/>
            <person name="Saif S."/>
            <person name="Shea T."/>
            <person name="Sisk P."/>
            <person name="Sykes S."/>
            <person name="Wortman J."/>
            <person name="Nusbaum C."/>
            <person name="Birren B."/>
        </authorList>
    </citation>
    <scope>NUCLEOTIDE SEQUENCE [LARGE SCALE GENOMIC DNA]</scope>
    <source>
        <strain evidence="3">VD146</strain>
    </source>
</reference>
<proteinExistence type="predicted"/>
<dbReference type="RefSeq" id="WP_016121290.1">
    <property type="nucleotide sequence ID" value="NZ_KB976684.1"/>
</dbReference>
<evidence type="ECO:0000313" key="2">
    <source>
        <dbReference type="EMBL" id="EOP32306.1"/>
    </source>
</evidence>
<sequence>MNGYHIAVLAYGILIVFFLLDSLTGISKNKLFNKVIYSGLGIIFLTGIGLITFVSIF</sequence>
<organism evidence="2 3">
    <name type="scientific">Bacillus cereus (strain VD146)</name>
    <dbReference type="NCBI Taxonomy" id="1053236"/>
    <lineage>
        <taxon>Bacteria</taxon>
        <taxon>Bacillati</taxon>
        <taxon>Bacillota</taxon>
        <taxon>Bacilli</taxon>
        <taxon>Bacillales</taxon>
        <taxon>Bacillaceae</taxon>
        <taxon>Bacillus</taxon>
        <taxon>Bacillus cereus group</taxon>
    </lineage>
</organism>
<evidence type="ECO:0000256" key="1">
    <source>
        <dbReference type="SAM" id="Phobius"/>
    </source>
</evidence>
<accession>R8MDU6</accession>
<feature type="transmembrane region" description="Helical" evidence="1">
    <location>
        <begin position="6"/>
        <end position="23"/>
    </location>
</feature>
<dbReference type="HOGENOM" id="CLU_2986740_0_0_9"/>